<comment type="caution">
    <text evidence="2">The sequence shown here is derived from an EMBL/GenBank/DDBJ whole genome shotgun (WGS) entry which is preliminary data.</text>
</comment>
<organism evidence="2 3">
    <name type="scientific">Phormidium tenue NIES-30</name>
    <dbReference type="NCBI Taxonomy" id="549789"/>
    <lineage>
        <taxon>Bacteria</taxon>
        <taxon>Bacillati</taxon>
        <taxon>Cyanobacteriota</taxon>
        <taxon>Cyanophyceae</taxon>
        <taxon>Oscillatoriophycideae</taxon>
        <taxon>Oscillatoriales</taxon>
        <taxon>Oscillatoriaceae</taxon>
        <taxon>Phormidium</taxon>
    </lineage>
</organism>
<dbReference type="AlphaFoldDB" id="A0A1U7IZQ9"/>
<dbReference type="RefSeq" id="WP_073610588.1">
    <property type="nucleotide sequence ID" value="NZ_MRCG01000021.1"/>
</dbReference>
<evidence type="ECO:0000313" key="2">
    <source>
        <dbReference type="EMBL" id="OKH44672.1"/>
    </source>
</evidence>
<protein>
    <recommendedName>
        <fullName evidence="4">DUF3987 domain-containing protein</fullName>
    </recommendedName>
</protein>
<accession>A0A1U7IZQ9</accession>
<keyword evidence="3" id="KW-1185">Reference proteome</keyword>
<dbReference type="Pfam" id="PF13148">
    <property type="entry name" value="DUF3987"/>
    <property type="match status" value="1"/>
</dbReference>
<feature type="region of interest" description="Disordered" evidence="1">
    <location>
        <begin position="248"/>
        <end position="269"/>
    </location>
</feature>
<dbReference type="Proteomes" id="UP000185557">
    <property type="component" value="Unassembled WGS sequence"/>
</dbReference>
<gene>
    <name evidence="2" type="ORF">NIES30_21915</name>
</gene>
<dbReference type="EMBL" id="MRCG01000021">
    <property type="protein sequence ID" value="OKH44672.1"/>
    <property type="molecule type" value="Genomic_DNA"/>
</dbReference>
<name>A0A1U7IZQ9_9CYAN</name>
<dbReference type="STRING" id="549789.NIES30_21915"/>
<proteinExistence type="predicted"/>
<sequence>MEIKVEELLLQGVATGSHTLEQARITLEQWCKVENFDPWNALRLFEAQAKELGFDAKGLTLDQAQQCLKQAIVEGLKGSDVEALIADLSRQTGYPPQILQRIYGELEREADLETATERATADLEHLRAIQGQRLPFKEGLHGDGGALARKIAQVADAMPTAPEFLVTTLIPVLATAIGTAHTLVVHATAGYTVRAIFRSIIVAGTGRKKTPSQAAILEVLTKLEESAALDYQYELATYEQDYKEWLKASKSGDNPGPEPNKPTRRRYVSQDNTLAARVQIHKENPRGLLLYKDEASAFITERGRFNSGKGDGGELEADLSEFNGGAIVCDRKGDGSTFLPKTAINRVGATQFSALQRLMGAHEDVCGEFARYLFCAADAPPSKIDLAKDVGDIGLTSAVMQLFNDLLQLPEGTYLLSPHAKESFQAYQHELTDRQIAADHPSLQAAYPKFETYFGRFILWLHLVNAVLASRAPEPTVDGYTVELARRWTEYYIGQLKLVLAVNSPQQELTGDLFKVYNYLKRKEQSMGVREISQGRLFDRDTDKSKRRSPYLRELLSTLVEQGWIVQQDGLYSLNTLESPPWVEQNAQQNLDVEQNVEQMLSRPEPTQHYLGQGFSGFVERNVEQVEHNSVKQTNGHHHPDEFTSISDRELTELLGGGRHADG</sequence>
<evidence type="ECO:0008006" key="4">
    <source>
        <dbReference type="Google" id="ProtNLM"/>
    </source>
</evidence>
<dbReference type="InterPro" id="IPR025048">
    <property type="entry name" value="DUF3987"/>
</dbReference>
<reference evidence="2 3" key="1">
    <citation type="submission" date="2016-11" db="EMBL/GenBank/DDBJ databases">
        <title>Draft Genome Sequences of Nine Cyanobacterial Strains from Diverse Habitats.</title>
        <authorList>
            <person name="Zhu T."/>
            <person name="Hou S."/>
            <person name="Lu X."/>
            <person name="Hess W.R."/>
        </authorList>
    </citation>
    <scope>NUCLEOTIDE SEQUENCE [LARGE SCALE GENOMIC DNA]</scope>
    <source>
        <strain evidence="2 3">NIES-30</strain>
    </source>
</reference>
<evidence type="ECO:0000313" key="3">
    <source>
        <dbReference type="Proteomes" id="UP000185557"/>
    </source>
</evidence>
<evidence type="ECO:0000256" key="1">
    <source>
        <dbReference type="SAM" id="MobiDB-lite"/>
    </source>
</evidence>